<proteinExistence type="predicted"/>
<comment type="caution">
    <text evidence="1">The sequence shown here is derived from an EMBL/GenBank/DDBJ whole genome shotgun (WGS) entry which is preliminary data.</text>
</comment>
<organism evidence="1 2">
    <name type="scientific">Flavobacterium taihuense</name>
    <dbReference type="NCBI Taxonomy" id="2857508"/>
    <lineage>
        <taxon>Bacteria</taxon>
        <taxon>Pseudomonadati</taxon>
        <taxon>Bacteroidota</taxon>
        <taxon>Flavobacteriia</taxon>
        <taxon>Flavobacteriales</taxon>
        <taxon>Flavobacteriaceae</taxon>
        <taxon>Flavobacterium</taxon>
    </lineage>
</organism>
<protein>
    <submittedName>
        <fullName evidence="1">DinB family protein</fullName>
    </submittedName>
</protein>
<keyword evidence="2" id="KW-1185">Reference proteome</keyword>
<dbReference type="EMBL" id="JAHWYN010000017">
    <property type="protein sequence ID" value="MBW4362032.1"/>
    <property type="molecule type" value="Genomic_DNA"/>
</dbReference>
<dbReference type="RefSeq" id="WP_219318521.1">
    <property type="nucleotide sequence ID" value="NZ_JAHWYN010000017.1"/>
</dbReference>
<dbReference type="Proteomes" id="UP000812031">
    <property type="component" value="Unassembled WGS sequence"/>
</dbReference>
<accession>A0ABS6Y072</accession>
<evidence type="ECO:0000313" key="2">
    <source>
        <dbReference type="Proteomes" id="UP000812031"/>
    </source>
</evidence>
<name>A0ABS6Y072_9FLAO</name>
<reference evidence="1 2" key="1">
    <citation type="submission" date="2021-07" db="EMBL/GenBank/DDBJ databases">
        <title>Flavobacterium sp. nov. isolated from sediment on the Taihu Lake.</title>
        <authorList>
            <person name="Qu J.-H."/>
        </authorList>
    </citation>
    <scope>NUCLEOTIDE SEQUENCE [LARGE SCALE GENOMIC DNA]</scope>
    <source>
        <strain evidence="1 2">NAS39</strain>
    </source>
</reference>
<evidence type="ECO:0000313" key="1">
    <source>
        <dbReference type="EMBL" id="MBW4362032.1"/>
    </source>
</evidence>
<sequence>MKESIKRLEFLCKTVPSLLENIEEEIFSYKPEIEKWSKKQILGHLIDSEWESAQQKISNQINDNAL</sequence>
<gene>
    <name evidence="1" type="ORF">KZH69_16200</name>
</gene>